<dbReference type="Proteomes" id="UP000604825">
    <property type="component" value="Unassembled WGS sequence"/>
</dbReference>
<proteinExistence type="predicted"/>
<keyword evidence="1" id="KW-0812">Transmembrane</keyword>
<reference evidence="2" key="1">
    <citation type="submission" date="2020-10" db="EMBL/GenBank/DDBJ databases">
        <authorList>
            <person name="Han B."/>
            <person name="Lu T."/>
            <person name="Zhao Q."/>
            <person name="Huang X."/>
            <person name="Zhao Y."/>
        </authorList>
    </citation>
    <scope>NUCLEOTIDE SEQUENCE</scope>
</reference>
<evidence type="ECO:0000313" key="3">
    <source>
        <dbReference type="Proteomes" id="UP000604825"/>
    </source>
</evidence>
<comment type="caution">
    <text evidence="2">The sequence shown here is derived from an EMBL/GenBank/DDBJ whole genome shotgun (WGS) entry which is preliminary data.</text>
</comment>
<keyword evidence="1" id="KW-0472">Membrane</keyword>
<sequence>MENVYDEPALLDGDGEPRQRQLVGAFLPPLRLRGRRFNAAVYVAAWGVAGLLSTTVPGLAANRDHVMLYFVFLMAGVLLLLLSIAAPDLPVAERAAARLEGLIMAVP</sequence>
<feature type="transmembrane region" description="Helical" evidence="1">
    <location>
        <begin position="39"/>
        <end position="60"/>
    </location>
</feature>
<feature type="transmembrane region" description="Helical" evidence="1">
    <location>
        <begin position="66"/>
        <end position="86"/>
    </location>
</feature>
<gene>
    <name evidence="2" type="ORF">NCGR_LOCUS32146</name>
</gene>
<accession>A0A811PXE1</accession>
<evidence type="ECO:0000256" key="1">
    <source>
        <dbReference type="SAM" id="Phobius"/>
    </source>
</evidence>
<organism evidence="2 3">
    <name type="scientific">Miscanthus lutarioriparius</name>
    <dbReference type="NCBI Taxonomy" id="422564"/>
    <lineage>
        <taxon>Eukaryota</taxon>
        <taxon>Viridiplantae</taxon>
        <taxon>Streptophyta</taxon>
        <taxon>Embryophyta</taxon>
        <taxon>Tracheophyta</taxon>
        <taxon>Spermatophyta</taxon>
        <taxon>Magnoliopsida</taxon>
        <taxon>Liliopsida</taxon>
        <taxon>Poales</taxon>
        <taxon>Poaceae</taxon>
        <taxon>PACMAD clade</taxon>
        <taxon>Panicoideae</taxon>
        <taxon>Andropogonodae</taxon>
        <taxon>Andropogoneae</taxon>
        <taxon>Saccharinae</taxon>
        <taxon>Miscanthus</taxon>
    </lineage>
</organism>
<protein>
    <submittedName>
        <fullName evidence="2">Uncharacterized protein</fullName>
    </submittedName>
</protein>
<name>A0A811PXE1_9POAL</name>
<keyword evidence="1" id="KW-1133">Transmembrane helix</keyword>
<dbReference type="AlphaFoldDB" id="A0A811PXE1"/>
<evidence type="ECO:0000313" key="2">
    <source>
        <dbReference type="EMBL" id="CAD6247974.1"/>
    </source>
</evidence>
<keyword evidence="3" id="KW-1185">Reference proteome</keyword>
<dbReference type="EMBL" id="CAJGYO010000007">
    <property type="protein sequence ID" value="CAD6247974.1"/>
    <property type="molecule type" value="Genomic_DNA"/>
</dbReference>